<evidence type="ECO:0000313" key="4">
    <source>
        <dbReference type="Proteomes" id="UP000277212"/>
    </source>
</evidence>
<protein>
    <submittedName>
        <fullName evidence="3">Uncharacterized protein</fullName>
    </submittedName>
</protein>
<evidence type="ECO:0000256" key="2">
    <source>
        <dbReference type="SAM" id="Phobius"/>
    </source>
</evidence>
<name>A0A3M2R1P3_9HYPO</name>
<sequence>MESIALYDQVSKIISAVESTTLFTSITPRLVPQTEAASGVLARPTVTVTSESTAEGAEEHNGSGIKFIGAVEIAIAFGILVALTILVASIILCTRHRKAKKTRAAQRQMPKMMDEKLQEVAGHAPPTAARLPEAIWPRMGDKNQKVHDYWHNESSHRAQGQWNQPPQAGMQTGPPRYR</sequence>
<dbReference type="AlphaFoldDB" id="A0A3M2R1P3"/>
<organism evidence="3 4">
    <name type="scientific">Fusarium kuroshium</name>
    <dbReference type="NCBI Taxonomy" id="2010991"/>
    <lineage>
        <taxon>Eukaryota</taxon>
        <taxon>Fungi</taxon>
        <taxon>Dikarya</taxon>
        <taxon>Ascomycota</taxon>
        <taxon>Pezizomycotina</taxon>
        <taxon>Sordariomycetes</taxon>
        <taxon>Hypocreomycetidae</taxon>
        <taxon>Hypocreales</taxon>
        <taxon>Nectriaceae</taxon>
        <taxon>Fusarium</taxon>
        <taxon>Fusarium solani species complex</taxon>
    </lineage>
</organism>
<keyword evidence="2" id="KW-0472">Membrane</keyword>
<comment type="caution">
    <text evidence="3">The sequence shown here is derived from an EMBL/GenBank/DDBJ whole genome shotgun (WGS) entry which is preliminary data.</text>
</comment>
<dbReference type="STRING" id="2010991.A0A3M2R1P3"/>
<evidence type="ECO:0000256" key="1">
    <source>
        <dbReference type="SAM" id="MobiDB-lite"/>
    </source>
</evidence>
<dbReference type="OrthoDB" id="5104794at2759"/>
<feature type="compositionally biased region" description="Polar residues" evidence="1">
    <location>
        <begin position="157"/>
        <end position="170"/>
    </location>
</feature>
<proteinExistence type="predicted"/>
<gene>
    <name evidence="3" type="ORF">CDV36_016077</name>
</gene>
<keyword evidence="2" id="KW-1133">Transmembrane helix</keyword>
<keyword evidence="2" id="KW-0812">Transmembrane</keyword>
<feature type="transmembrane region" description="Helical" evidence="2">
    <location>
        <begin position="73"/>
        <end position="93"/>
    </location>
</feature>
<keyword evidence="4" id="KW-1185">Reference proteome</keyword>
<dbReference type="EMBL" id="NKUJ01000760">
    <property type="protein sequence ID" value="RMI99064.1"/>
    <property type="molecule type" value="Genomic_DNA"/>
</dbReference>
<reference evidence="3 4" key="1">
    <citation type="submission" date="2017-06" db="EMBL/GenBank/DDBJ databases">
        <title>Comparative genomic analysis of Ambrosia Fusariam Clade fungi.</title>
        <authorList>
            <person name="Stajich J.E."/>
            <person name="Carrillo J."/>
            <person name="Kijimoto T."/>
            <person name="Eskalen A."/>
            <person name="O'Donnell K."/>
            <person name="Kasson M."/>
        </authorList>
    </citation>
    <scope>NUCLEOTIDE SEQUENCE [LARGE SCALE GENOMIC DNA]</scope>
    <source>
        <strain evidence="3">UCR3666</strain>
    </source>
</reference>
<feature type="region of interest" description="Disordered" evidence="1">
    <location>
        <begin position="152"/>
        <end position="178"/>
    </location>
</feature>
<dbReference type="Proteomes" id="UP000277212">
    <property type="component" value="Unassembled WGS sequence"/>
</dbReference>
<evidence type="ECO:0000313" key="3">
    <source>
        <dbReference type="EMBL" id="RMI99064.1"/>
    </source>
</evidence>
<accession>A0A3M2R1P3</accession>